<dbReference type="GeneTree" id="ENSGT00940000164868"/>
<dbReference type="SMART" id="SM00355">
    <property type="entry name" value="ZnF_C2H2"/>
    <property type="match status" value="11"/>
</dbReference>
<evidence type="ECO:0000313" key="10">
    <source>
        <dbReference type="Ensembl" id="ENSKMAP00000010313.1"/>
    </source>
</evidence>
<evidence type="ECO:0000256" key="7">
    <source>
        <dbReference type="PROSITE-ProRule" id="PRU00042"/>
    </source>
</evidence>
<dbReference type="FunFam" id="3.30.160.60:FF:000624">
    <property type="entry name" value="zinc finger protein 697"/>
    <property type="match status" value="1"/>
</dbReference>
<keyword evidence="3" id="KW-0677">Repeat</keyword>
<keyword evidence="6" id="KW-0539">Nucleus</keyword>
<feature type="domain" description="C2H2-type" evidence="9">
    <location>
        <begin position="531"/>
        <end position="558"/>
    </location>
</feature>
<keyword evidence="11" id="KW-1185">Reference proteome</keyword>
<dbReference type="OrthoDB" id="6077919at2759"/>
<dbReference type="Pfam" id="PF13912">
    <property type="entry name" value="zf-C2H2_6"/>
    <property type="match status" value="1"/>
</dbReference>
<dbReference type="Gene3D" id="3.30.160.60">
    <property type="entry name" value="Classic Zinc Finger"/>
    <property type="match status" value="10"/>
</dbReference>
<feature type="compositionally biased region" description="Basic and acidic residues" evidence="8">
    <location>
        <begin position="120"/>
        <end position="138"/>
    </location>
</feature>
<name>A0A3Q3A213_KRYMA</name>
<organism evidence="10 11">
    <name type="scientific">Kryptolebias marmoratus</name>
    <name type="common">Mangrove killifish</name>
    <name type="synonym">Rivulus marmoratus</name>
    <dbReference type="NCBI Taxonomy" id="37003"/>
    <lineage>
        <taxon>Eukaryota</taxon>
        <taxon>Metazoa</taxon>
        <taxon>Chordata</taxon>
        <taxon>Craniata</taxon>
        <taxon>Vertebrata</taxon>
        <taxon>Euteleostomi</taxon>
        <taxon>Actinopterygii</taxon>
        <taxon>Neopterygii</taxon>
        <taxon>Teleostei</taxon>
        <taxon>Neoteleostei</taxon>
        <taxon>Acanthomorphata</taxon>
        <taxon>Ovalentaria</taxon>
        <taxon>Atherinomorphae</taxon>
        <taxon>Cyprinodontiformes</taxon>
        <taxon>Rivulidae</taxon>
        <taxon>Kryptolebias</taxon>
    </lineage>
</organism>
<evidence type="ECO:0000259" key="9">
    <source>
        <dbReference type="PROSITE" id="PS50157"/>
    </source>
</evidence>
<keyword evidence="5" id="KW-0862">Zinc</keyword>
<dbReference type="FunFam" id="3.30.160.60:FF:000202">
    <property type="entry name" value="Zinc finger protein 574"/>
    <property type="match status" value="1"/>
</dbReference>
<evidence type="ECO:0000256" key="2">
    <source>
        <dbReference type="ARBA" id="ARBA00022723"/>
    </source>
</evidence>
<feature type="region of interest" description="Disordered" evidence="8">
    <location>
        <begin position="207"/>
        <end position="268"/>
    </location>
</feature>
<reference evidence="10" key="1">
    <citation type="submission" date="2025-08" db="UniProtKB">
        <authorList>
            <consortium name="Ensembl"/>
        </authorList>
    </citation>
    <scope>IDENTIFICATION</scope>
</reference>
<dbReference type="GO" id="GO:0000981">
    <property type="term" value="F:DNA-binding transcription factor activity, RNA polymerase II-specific"/>
    <property type="evidence" value="ECO:0007669"/>
    <property type="project" value="TreeGrafter"/>
</dbReference>
<dbReference type="FunFam" id="3.30.160.60:FF:001498">
    <property type="entry name" value="Zinc finger protein 404"/>
    <property type="match status" value="1"/>
</dbReference>
<feature type="domain" description="C2H2-type" evidence="9">
    <location>
        <begin position="505"/>
        <end position="532"/>
    </location>
</feature>
<dbReference type="OMA" id="CGVWYRF"/>
<dbReference type="PANTHER" id="PTHR24408">
    <property type="entry name" value="ZINC FINGER PROTEIN"/>
    <property type="match status" value="1"/>
</dbReference>
<dbReference type="AlphaFoldDB" id="A0A3Q3A213"/>
<dbReference type="Ensembl" id="ENSKMAT00000010475.1">
    <property type="protein sequence ID" value="ENSKMAP00000010313.1"/>
    <property type="gene ID" value="ENSKMAG00000007762.1"/>
</dbReference>
<feature type="compositionally biased region" description="Basic and acidic residues" evidence="8">
    <location>
        <begin position="234"/>
        <end position="253"/>
    </location>
</feature>
<evidence type="ECO:0000256" key="8">
    <source>
        <dbReference type="SAM" id="MobiDB-lite"/>
    </source>
</evidence>
<dbReference type="FunFam" id="3.30.160.60:FF:000710">
    <property type="entry name" value="Zinc finger protein 768"/>
    <property type="match status" value="1"/>
</dbReference>
<proteinExistence type="predicted"/>
<accession>A0A3Q3A213</accession>
<protein>
    <submittedName>
        <fullName evidence="10">Zinc finger protein 578-like</fullName>
    </submittedName>
</protein>
<feature type="compositionally biased region" description="Polar residues" evidence="8">
    <location>
        <begin position="814"/>
        <end position="859"/>
    </location>
</feature>
<comment type="subcellular location">
    <subcellularLocation>
        <location evidence="1">Nucleus</location>
    </subcellularLocation>
</comment>
<feature type="region of interest" description="Disordered" evidence="8">
    <location>
        <begin position="93"/>
        <end position="145"/>
    </location>
</feature>
<dbReference type="GeneID" id="108249819"/>
<dbReference type="SUPFAM" id="SSF57667">
    <property type="entry name" value="beta-beta-alpha zinc fingers"/>
    <property type="match status" value="6"/>
</dbReference>
<dbReference type="FunFam" id="3.30.160.60:FF:000303">
    <property type="entry name" value="Zinc finger protein 41"/>
    <property type="match status" value="1"/>
</dbReference>
<feature type="domain" description="C2H2-type" evidence="9">
    <location>
        <begin position="587"/>
        <end position="614"/>
    </location>
</feature>
<feature type="domain" description="C2H2-type" evidence="9">
    <location>
        <begin position="672"/>
        <end position="699"/>
    </location>
</feature>
<evidence type="ECO:0000256" key="6">
    <source>
        <dbReference type="ARBA" id="ARBA00023242"/>
    </source>
</evidence>
<feature type="domain" description="C2H2-type" evidence="9">
    <location>
        <begin position="643"/>
        <end position="670"/>
    </location>
</feature>
<dbReference type="KEGG" id="kmr:108249819"/>
<feature type="domain" description="C2H2-type" evidence="9">
    <location>
        <begin position="784"/>
        <end position="811"/>
    </location>
</feature>
<keyword evidence="2" id="KW-0479">Metal-binding</keyword>
<dbReference type="PROSITE" id="PS50157">
    <property type="entry name" value="ZINC_FINGER_C2H2_2"/>
    <property type="match status" value="12"/>
</dbReference>
<keyword evidence="4 7" id="KW-0863">Zinc-finger</keyword>
<dbReference type="GO" id="GO:0008270">
    <property type="term" value="F:zinc ion binding"/>
    <property type="evidence" value="ECO:0007669"/>
    <property type="project" value="UniProtKB-KW"/>
</dbReference>
<dbReference type="Proteomes" id="UP000264800">
    <property type="component" value="Unplaced"/>
</dbReference>
<evidence type="ECO:0000256" key="3">
    <source>
        <dbReference type="ARBA" id="ARBA00022737"/>
    </source>
</evidence>
<feature type="compositionally biased region" description="Acidic residues" evidence="8">
    <location>
        <begin position="420"/>
        <end position="431"/>
    </location>
</feature>
<evidence type="ECO:0000256" key="4">
    <source>
        <dbReference type="ARBA" id="ARBA00022771"/>
    </source>
</evidence>
<feature type="domain" description="C2H2-type" evidence="9">
    <location>
        <begin position="559"/>
        <end position="586"/>
    </location>
</feature>
<reference evidence="10" key="2">
    <citation type="submission" date="2025-09" db="UniProtKB">
        <authorList>
            <consortium name="Ensembl"/>
        </authorList>
    </citation>
    <scope>IDENTIFICATION</scope>
</reference>
<feature type="domain" description="C2H2-type" evidence="9">
    <location>
        <begin position="756"/>
        <end position="783"/>
    </location>
</feature>
<feature type="domain" description="C2H2-type" evidence="9">
    <location>
        <begin position="728"/>
        <end position="755"/>
    </location>
</feature>
<feature type="domain" description="C2H2-type" evidence="9">
    <location>
        <begin position="700"/>
        <end position="727"/>
    </location>
</feature>
<evidence type="ECO:0000256" key="5">
    <source>
        <dbReference type="ARBA" id="ARBA00022833"/>
    </source>
</evidence>
<feature type="compositionally biased region" description="Basic and acidic residues" evidence="8">
    <location>
        <begin position="433"/>
        <end position="450"/>
    </location>
</feature>
<sequence>MFFCSSGGSEPLSGSKTDMLRGIITEKLSTAAREILAVVERTVADYEEEASGFRLEISRQRRQLELLLPQEKLNKRALVPDLYSHEVVVVSEEREEHADVEEAESQSLPWNNADDDDEDEKRPETTSRPDQEDPKDLDCQIPPSSSISKTKILREIITEKLSTAAQEISEVVERTVADEEEEEASAFRQEMDRQRRQLELLQPQVRLHRGDVEEAESQSLPWSHADDDDEDDEDYKRPTTDSRPKQADLKDPDYEISPRSVSSRVPSVRKRSGRLQISDLQNQINLKIRLLEDSQIEVLSTAVFKKSPIRDLKCSRGLQEADFLNILRSTFPQLANNEPFDVFMTDHSKKLRPLRVKSLTPEEISRSIRSSGNSALYIRLKEGNQKKEEKKESRTNKPTNDGTGFKTRVELQSCSSTSQQDEEPEEEEAENMESSRDREEAMDAGDDWKPDPQLLTNKPTRKRKAKLDSKKSKESKISCKVCGVWYRFQGSLIKHAWSHVDEQQDACGVCGDKFGSVEELKEHLRSYQNIHSCSDCGKTFVSVLSLKCHTAKHTGNSRFKCKVCLKSFTNQASLNTHFWAHVEEKPHKCDVCLKTFGLKAQLAVHRKTHSSQEKYQCDICKKSFNLRRSLTQHRLIHSEERHYACAVCEKRFKLEGSLKTHMKIHADRDRTFLCHICCKTFLSKSSLMAHIKIHSTEKPFVCSICRKSFAVTYDLKKHMRVHTGEAPYECSECRRCFRQKTNLDSHLKIHLGIKQFICGVCGKACSRREHLKVHMRTHNGERPYKCSVCEKTFTQSHCLKTHMKSHQTEESPVPGNQTEENPVPGNQTEENPVPGNQTEENPVPGNQTEENPVPDSSES</sequence>
<feature type="compositionally biased region" description="Basic and acidic residues" evidence="8">
    <location>
        <begin position="379"/>
        <end position="395"/>
    </location>
</feature>
<dbReference type="PROSITE" id="PS00028">
    <property type="entry name" value="ZINC_FINGER_C2H2_1"/>
    <property type="match status" value="11"/>
</dbReference>
<dbReference type="InterPro" id="IPR036236">
    <property type="entry name" value="Znf_C2H2_sf"/>
</dbReference>
<dbReference type="RefSeq" id="XP_017294930.1">
    <property type="nucleotide sequence ID" value="XM_017439441.3"/>
</dbReference>
<feature type="region of interest" description="Disordered" evidence="8">
    <location>
        <begin position="375"/>
        <end position="469"/>
    </location>
</feature>
<feature type="domain" description="C2H2-type" evidence="9">
    <location>
        <begin position="615"/>
        <end position="642"/>
    </location>
</feature>
<dbReference type="InterPro" id="IPR013087">
    <property type="entry name" value="Znf_C2H2_type"/>
</dbReference>
<evidence type="ECO:0000313" key="11">
    <source>
        <dbReference type="Proteomes" id="UP000264800"/>
    </source>
</evidence>
<feature type="region of interest" description="Disordered" evidence="8">
    <location>
        <begin position="801"/>
        <end position="859"/>
    </location>
</feature>
<dbReference type="PANTHER" id="PTHR24408:SF58">
    <property type="entry name" value="TRANSCRIPTION FACTOR (TFIIIA), PUTATIVE (AFU_ORTHOLOGUE AFUA_1G05150)-RELATED"/>
    <property type="match status" value="1"/>
</dbReference>
<feature type="domain" description="C2H2-type" evidence="9">
    <location>
        <begin position="477"/>
        <end position="504"/>
    </location>
</feature>
<dbReference type="GO" id="GO:1990837">
    <property type="term" value="F:sequence-specific double-stranded DNA binding"/>
    <property type="evidence" value="ECO:0007669"/>
    <property type="project" value="UniProtKB-ARBA"/>
</dbReference>
<feature type="compositionally biased region" description="Low complexity" evidence="8">
    <location>
        <begin position="257"/>
        <end position="266"/>
    </location>
</feature>
<dbReference type="Pfam" id="PF00096">
    <property type="entry name" value="zf-C2H2"/>
    <property type="match status" value="6"/>
</dbReference>
<dbReference type="GO" id="GO:0005634">
    <property type="term" value="C:nucleus"/>
    <property type="evidence" value="ECO:0007669"/>
    <property type="project" value="UniProtKB-SubCell"/>
</dbReference>
<dbReference type="FunFam" id="3.30.160.60:FF:000671">
    <property type="entry name" value="Zinc finger protein 26"/>
    <property type="match status" value="1"/>
</dbReference>
<evidence type="ECO:0000256" key="1">
    <source>
        <dbReference type="ARBA" id="ARBA00004123"/>
    </source>
</evidence>